<reference evidence="1" key="1">
    <citation type="submission" date="2021-04" db="EMBL/GenBank/DDBJ databases">
        <title>Whole genome sequencing of Enterococci isolates from hospitalized patients.</title>
        <authorList>
            <person name="Ogoti B.M."/>
            <person name="Onyambu F.G."/>
        </authorList>
    </citation>
    <scope>NUCLEOTIDE SEQUENCE</scope>
    <source>
        <strain evidence="1">242</strain>
    </source>
</reference>
<comment type="caution">
    <text evidence="1">The sequence shown here is derived from an EMBL/GenBank/DDBJ whole genome shotgun (WGS) entry which is preliminary data.</text>
</comment>
<dbReference type="AlphaFoldDB" id="A0A941FR41"/>
<organism evidence="1 2">
    <name type="scientific">Peribacillus frigoritolerans</name>
    <dbReference type="NCBI Taxonomy" id="450367"/>
    <lineage>
        <taxon>Bacteria</taxon>
        <taxon>Bacillati</taxon>
        <taxon>Bacillota</taxon>
        <taxon>Bacilli</taxon>
        <taxon>Bacillales</taxon>
        <taxon>Bacillaceae</taxon>
        <taxon>Peribacillus</taxon>
    </lineage>
</organism>
<dbReference type="InterPro" id="IPR036785">
    <property type="entry name" value="YkyA-like_sf"/>
</dbReference>
<evidence type="ECO:0000313" key="2">
    <source>
        <dbReference type="Proteomes" id="UP000680045"/>
    </source>
</evidence>
<dbReference type="Proteomes" id="UP000680045">
    <property type="component" value="Unassembled WGS sequence"/>
</dbReference>
<dbReference type="InterPro" id="IPR019454">
    <property type="entry name" value="Lipoprot_YkyA-like"/>
</dbReference>
<name>A0A941FR41_9BACI</name>
<dbReference type="Gene3D" id="1.20.120.570">
    <property type="entry name" value="YkyA-like"/>
    <property type="match status" value="1"/>
</dbReference>
<accession>A0A941FR41</accession>
<protein>
    <submittedName>
        <fullName evidence="1">YkyA family protein</fullName>
    </submittedName>
</protein>
<evidence type="ECO:0000313" key="1">
    <source>
        <dbReference type="EMBL" id="MBR8644992.1"/>
    </source>
</evidence>
<dbReference type="SUPFAM" id="SSF140423">
    <property type="entry name" value="MW0975(SA0943)-like"/>
    <property type="match status" value="1"/>
</dbReference>
<dbReference type="EMBL" id="JAGTPW010000022">
    <property type="protein sequence ID" value="MBR8644992.1"/>
    <property type="molecule type" value="Genomic_DNA"/>
</dbReference>
<gene>
    <name evidence="1" type="ORF">KEH51_13975</name>
</gene>
<sequence length="91" mass="10627">MLKRFGPFVILLLSLVTLTGCFNGSPEERIHKILEKTAEKESDFTENQEPLNDLEKKEKENMRKSLNLIDDYEQIVELSDEATKNIDEREK</sequence>
<dbReference type="Pfam" id="PF10368">
    <property type="entry name" value="YkyA"/>
    <property type="match status" value="1"/>
</dbReference>
<proteinExistence type="predicted"/>
<dbReference type="PROSITE" id="PS51257">
    <property type="entry name" value="PROKAR_LIPOPROTEIN"/>
    <property type="match status" value="1"/>
</dbReference>